<dbReference type="InterPro" id="IPR029058">
    <property type="entry name" value="AB_hydrolase_fold"/>
</dbReference>
<proteinExistence type="predicted"/>
<dbReference type="AlphaFoldDB" id="A0A2T4YUH5"/>
<dbReference type="InterPro" id="IPR050228">
    <property type="entry name" value="Carboxylesterase_BioH"/>
</dbReference>
<gene>
    <name evidence="3" type="ORF">C8J24_0857</name>
</gene>
<dbReference type="EMBL" id="PZZN01000001">
    <property type="protein sequence ID" value="PTM47460.1"/>
    <property type="molecule type" value="Genomic_DNA"/>
</dbReference>
<reference evidence="3 4" key="1">
    <citation type="submission" date="2018-04" db="EMBL/GenBank/DDBJ databases">
        <title>Genomic Encyclopedia of Type Strains, Phase III (KMG-III): the genomes of soil and plant-associated and newly described type strains.</title>
        <authorList>
            <person name="Whitman W."/>
        </authorList>
    </citation>
    <scope>NUCLEOTIDE SEQUENCE [LARGE SCALE GENOMIC DNA]</scope>
    <source>
        <strain evidence="3 4">NW12</strain>
    </source>
</reference>
<dbReference type="PANTHER" id="PTHR43194">
    <property type="entry name" value="HYDROLASE ALPHA/BETA FOLD FAMILY"/>
    <property type="match status" value="1"/>
</dbReference>
<dbReference type="Gene3D" id="3.40.50.1820">
    <property type="entry name" value="alpha/beta hydrolase"/>
    <property type="match status" value="1"/>
</dbReference>
<evidence type="ECO:0000256" key="1">
    <source>
        <dbReference type="SAM" id="MobiDB-lite"/>
    </source>
</evidence>
<dbReference type="Pfam" id="PF12697">
    <property type="entry name" value="Abhydrolase_6"/>
    <property type="match status" value="1"/>
</dbReference>
<evidence type="ECO:0000313" key="3">
    <source>
        <dbReference type="EMBL" id="PTM47460.1"/>
    </source>
</evidence>
<dbReference type="PANTHER" id="PTHR43194:SF2">
    <property type="entry name" value="PEROXISOMAL MEMBRANE PROTEIN LPX1"/>
    <property type="match status" value="1"/>
</dbReference>
<organism evidence="3 4">
    <name type="scientific">Sphingomonas aerolata</name>
    <dbReference type="NCBI Taxonomy" id="185951"/>
    <lineage>
        <taxon>Bacteria</taxon>
        <taxon>Pseudomonadati</taxon>
        <taxon>Pseudomonadota</taxon>
        <taxon>Alphaproteobacteria</taxon>
        <taxon>Sphingomonadales</taxon>
        <taxon>Sphingomonadaceae</taxon>
        <taxon>Sphingomonas</taxon>
    </lineage>
</organism>
<dbReference type="InterPro" id="IPR000073">
    <property type="entry name" value="AB_hydrolase_1"/>
</dbReference>
<protein>
    <submittedName>
        <fullName evidence="3">Pimeloyl-ACP methyl ester carboxylesterase</fullName>
    </submittedName>
</protein>
<feature type="domain" description="AB hydrolase-1" evidence="2">
    <location>
        <begin position="6"/>
        <end position="240"/>
    </location>
</feature>
<accession>A0A2T4YUH5</accession>
<dbReference type="SUPFAM" id="SSF53474">
    <property type="entry name" value="alpha/beta-Hydrolases"/>
    <property type="match status" value="1"/>
</dbReference>
<dbReference type="InterPro" id="IPR027056">
    <property type="entry name" value="Gluconate_2DH_su3"/>
</dbReference>
<comment type="caution">
    <text evidence="3">The sequence shown here is derived from an EMBL/GenBank/DDBJ whole genome shotgun (WGS) entry which is preliminary data.</text>
</comment>
<name>A0A2T4YUH5_9SPHN</name>
<dbReference type="RefSeq" id="WP_208620908.1">
    <property type="nucleotide sequence ID" value="NZ_PZZN01000001.1"/>
</dbReference>
<dbReference type="PRINTS" id="PR00111">
    <property type="entry name" value="ABHYDROLASE"/>
</dbReference>
<dbReference type="Proteomes" id="UP000240996">
    <property type="component" value="Unassembled WGS sequence"/>
</dbReference>
<feature type="region of interest" description="Disordered" evidence="1">
    <location>
        <begin position="426"/>
        <end position="452"/>
    </location>
</feature>
<keyword evidence="4" id="KW-1185">Reference proteome</keyword>
<evidence type="ECO:0000259" key="2">
    <source>
        <dbReference type="Pfam" id="PF12697"/>
    </source>
</evidence>
<evidence type="ECO:0000313" key="4">
    <source>
        <dbReference type="Proteomes" id="UP000240996"/>
    </source>
</evidence>
<dbReference type="Pfam" id="PF13618">
    <property type="entry name" value="Gluconate_2-dh3"/>
    <property type="match status" value="1"/>
</dbReference>
<sequence length="452" mass="48053">MTPPTLLFLHALGASAREWRQVADHLSDHDCVALDLPGFGDAADAGHADVGTMTDWLAQEIRARDLTACVLVGHSMGGKIATLVAARAAAGEPGLANILGVVLVAASPPSPEPMDETRRAEMIAWFADGQASRDDAETFVDANSAETLPEALRDQAIDDVRRSNRAAWLGWLERGSREDGAAAVGQLALPALIIAGTEDGDLGEDAQRRLNLPHYANARMRVVQGAAHLIPYEQPRALAALIREHAALATTAALPEDFARLLDSDRVSSGTRAAMLDRIYPMPVGTALWDDADHATVAALVARILPDCGADRALAGRILASVAQGVGDGWRFAELPDDRAAWSRGLATLDTATGGFVALADPDQDGWLDRIAGGTVGIEEDASRLSPVQMRLWFEDVRAETVRIWMAQPATMAAIGYDGFAVGGDGPRKQGYTRTGADDPEAWQRPSQERGA</sequence>